<dbReference type="EMBL" id="DSLA01000050">
    <property type="protein sequence ID" value="HEH35158.1"/>
    <property type="molecule type" value="Genomic_DNA"/>
</dbReference>
<keyword evidence="1" id="KW-0472">Membrane</keyword>
<feature type="transmembrane region" description="Helical" evidence="1">
    <location>
        <begin position="6"/>
        <end position="24"/>
    </location>
</feature>
<evidence type="ECO:0000313" key="2">
    <source>
        <dbReference type="EMBL" id="HEH35158.1"/>
    </source>
</evidence>
<keyword evidence="1" id="KW-0812">Transmembrane</keyword>
<organism evidence="2">
    <name type="scientific">Archaeoglobus fulgidus</name>
    <dbReference type="NCBI Taxonomy" id="2234"/>
    <lineage>
        <taxon>Archaea</taxon>
        <taxon>Methanobacteriati</taxon>
        <taxon>Methanobacteriota</taxon>
        <taxon>Archaeoglobi</taxon>
        <taxon>Archaeoglobales</taxon>
        <taxon>Archaeoglobaceae</taxon>
        <taxon>Archaeoglobus</taxon>
    </lineage>
</organism>
<protein>
    <recommendedName>
        <fullName evidence="3">Flagellar protein G</fullName>
    </recommendedName>
</protein>
<proteinExistence type="predicted"/>
<reference evidence="2" key="1">
    <citation type="journal article" date="2020" name="mSystems">
        <title>Genome- and Community-Level Interaction Insights into Carbon Utilization and Element Cycling Functions of Hydrothermarchaeota in Hydrothermal Sediment.</title>
        <authorList>
            <person name="Zhou Z."/>
            <person name="Liu Y."/>
            <person name="Xu W."/>
            <person name="Pan J."/>
            <person name="Luo Z.H."/>
            <person name="Li M."/>
        </authorList>
    </citation>
    <scope>NUCLEOTIDE SEQUENCE [LARGE SCALE GENOMIC DNA]</scope>
    <source>
        <strain evidence="2">SpSt-26</strain>
    </source>
</reference>
<accession>A0A7J2TIG4</accession>
<evidence type="ECO:0008006" key="3">
    <source>
        <dbReference type="Google" id="ProtNLM"/>
    </source>
</evidence>
<evidence type="ECO:0000256" key="1">
    <source>
        <dbReference type="SAM" id="Phobius"/>
    </source>
</evidence>
<sequence length="157" mass="17053">MGFDSVAVAIMLSAVIIAVGYILIMGNTALTEQTIEGYKAITHSTVKRLQSNVKIISVSYQNGNIYAYIKNIGSTKFSEFSSFDAIVYGKSEGGEFISEYLRAEFEIVKEHINPGIFDPQEIAITTANFPLPNGNYTLLICTPNAICDSFEFSVGGG</sequence>
<dbReference type="AlphaFoldDB" id="A0A7J2TIG4"/>
<gene>
    <name evidence="2" type="ORF">ENP88_03180</name>
</gene>
<comment type="caution">
    <text evidence="2">The sequence shown here is derived from an EMBL/GenBank/DDBJ whole genome shotgun (WGS) entry which is preliminary data.</text>
</comment>
<name>A0A7J2TIG4_ARCFL</name>
<keyword evidence="1" id="KW-1133">Transmembrane helix</keyword>